<evidence type="ECO:0000313" key="6">
    <source>
        <dbReference type="Proteomes" id="UP000603865"/>
    </source>
</evidence>
<accession>A0A918BYT7</accession>
<dbReference type="GO" id="GO:0000976">
    <property type="term" value="F:transcription cis-regulatory region binding"/>
    <property type="evidence" value="ECO:0007669"/>
    <property type="project" value="TreeGrafter"/>
</dbReference>
<dbReference type="Gene3D" id="1.10.260.40">
    <property type="entry name" value="lambda repressor-like DNA-binding domains"/>
    <property type="match status" value="1"/>
</dbReference>
<dbReference type="PANTHER" id="PTHR30146:SF138">
    <property type="entry name" value="TRANSCRIPTIONAL REGULATORY PROTEIN"/>
    <property type="match status" value="1"/>
</dbReference>
<dbReference type="InterPro" id="IPR010982">
    <property type="entry name" value="Lambda_DNA-bd_dom_sf"/>
</dbReference>
<dbReference type="AlphaFoldDB" id="A0A918BYT7"/>
<feature type="domain" description="HTH lacI-type" evidence="4">
    <location>
        <begin position="13"/>
        <end position="68"/>
    </location>
</feature>
<evidence type="ECO:0000256" key="3">
    <source>
        <dbReference type="ARBA" id="ARBA00023163"/>
    </source>
</evidence>
<proteinExistence type="predicted"/>
<dbReference type="SUPFAM" id="SSF53822">
    <property type="entry name" value="Periplasmic binding protein-like I"/>
    <property type="match status" value="1"/>
</dbReference>
<keyword evidence="3" id="KW-0804">Transcription</keyword>
<name>A0A918BYT7_9DEIO</name>
<dbReference type="PANTHER" id="PTHR30146">
    <property type="entry name" value="LACI-RELATED TRANSCRIPTIONAL REPRESSOR"/>
    <property type="match status" value="1"/>
</dbReference>
<keyword evidence="2" id="KW-0238">DNA-binding</keyword>
<dbReference type="CDD" id="cd06279">
    <property type="entry name" value="PBP1_LacI-like"/>
    <property type="match status" value="1"/>
</dbReference>
<evidence type="ECO:0000313" key="5">
    <source>
        <dbReference type="EMBL" id="GGQ97194.1"/>
    </source>
</evidence>
<organism evidence="5 6">
    <name type="scientific">Deinococcus ruber</name>
    <dbReference type="NCBI Taxonomy" id="1848197"/>
    <lineage>
        <taxon>Bacteria</taxon>
        <taxon>Thermotogati</taxon>
        <taxon>Deinococcota</taxon>
        <taxon>Deinococci</taxon>
        <taxon>Deinococcales</taxon>
        <taxon>Deinococcaceae</taxon>
        <taxon>Deinococcus</taxon>
    </lineage>
</organism>
<evidence type="ECO:0000256" key="1">
    <source>
        <dbReference type="ARBA" id="ARBA00023015"/>
    </source>
</evidence>
<dbReference type="InterPro" id="IPR000843">
    <property type="entry name" value="HTH_LacI"/>
</dbReference>
<dbReference type="SUPFAM" id="SSF47413">
    <property type="entry name" value="lambda repressor-like DNA-binding domains"/>
    <property type="match status" value="1"/>
</dbReference>
<dbReference type="Pfam" id="PF13377">
    <property type="entry name" value="Peripla_BP_3"/>
    <property type="match status" value="1"/>
</dbReference>
<dbReference type="SMART" id="SM00354">
    <property type="entry name" value="HTH_LACI"/>
    <property type="match status" value="1"/>
</dbReference>
<dbReference type="RefSeq" id="WP_189088116.1">
    <property type="nucleotide sequence ID" value="NZ_BMQL01000002.1"/>
</dbReference>
<reference evidence="5" key="1">
    <citation type="journal article" date="2014" name="Int. J. Syst. Evol. Microbiol.">
        <title>Complete genome sequence of Corynebacterium casei LMG S-19264T (=DSM 44701T), isolated from a smear-ripened cheese.</title>
        <authorList>
            <consortium name="US DOE Joint Genome Institute (JGI-PGF)"/>
            <person name="Walter F."/>
            <person name="Albersmeier A."/>
            <person name="Kalinowski J."/>
            <person name="Ruckert C."/>
        </authorList>
    </citation>
    <scope>NUCLEOTIDE SEQUENCE</scope>
    <source>
        <strain evidence="5">JCM 31311</strain>
    </source>
</reference>
<dbReference type="GO" id="GO:0003700">
    <property type="term" value="F:DNA-binding transcription factor activity"/>
    <property type="evidence" value="ECO:0007669"/>
    <property type="project" value="TreeGrafter"/>
</dbReference>
<gene>
    <name evidence="5" type="ORF">GCM10008957_06940</name>
</gene>
<dbReference type="PROSITE" id="PS50932">
    <property type="entry name" value="HTH_LACI_2"/>
    <property type="match status" value="1"/>
</dbReference>
<comment type="caution">
    <text evidence="5">The sequence shown here is derived from an EMBL/GenBank/DDBJ whole genome shotgun (WGS) entry which is preliminary data.</text>
</comment>
<dbReference type="CDD" id="cd01392">
    <property type="entry name" value="HTH_LacI"/>
    <property type="match status" value="1"/>
</dbReference>
<dbReference type="Pfam" id="PF00356">
    <property type="entry name" value="LacI"/>
    <property type="match status" value="1"/>
</dbReference>
<protein>
    <submittedName>
        <fullName evidence="5">Transcriptional regulator</fullName>
    </submittedName>
</protein>
<dbReference type="InterPro" id="IPR028082">
    <property type="entry name" value="Peripla_BP_I"/>
</dbReference>
<sequence>MASASPSPTLRRVTLKDVARALKISPATVSNAYNRPDQLSPSLRARVLETAQTLGYSGPDPLASSLRRGRSGVVGLLYDATLSYAFADPAASLFLGGVARAVEAQALNLLLIPSPQDTAPVRTASVDGFIVYSASDGSELLPAVMGRGLPVVLVDQTPLPGAAYIGIDDAGGARQAARHLLDLGHTTIGILSLELGWPHRHGPVTPERETQLTYRTTATRLSAYREEIGTQATLHVMEAHGNTPQEGALMTLELLEAHPEITALLCMSDVLAQGVLEAARQLGLQVPHDLSVVGYDDIPSSAALGLSSVHQPTAHKGELAGRALLELLGGETTPQHVTLPTHLVARSSSGKRRDTGP</sequence>
<dbReference type="Proteomes" id="UP000603865">
    <property type="component" value="Unassembled WGS sequence"/>
</dbReference>
<evidence type="ECO:0000256" key="2">
    <source>
        <dbReference type="ARBA" id="ARBA00023125"/>
    </source>
</evidence>
<dbReference type="Gene3D" id="3.40.50.2300">
    <property type="match status" value="2"/>
</dbReference>
<dbReference type="InterPro" id="IPR046335">
    <property type="entry name" value="LacI/GalR-like_sensor"/>
</dbReference>
<keyword evidence="6" id="KW-1185">Reference proteome</keyword>
<evidence type="ECO:0000259" key="4">
    <source>
        <dbReference type="PROSITE" id="PS50932"/>
    </source>
</evidence>
<dbReference type="EMBL" id="BMQL01000002">
    <property type="protein sequence ID" value="GGQ97194.1"/>
    <property type="molecule type" value="Genomic_DNA"/>
</dbReference>
<reference evidence="5" key="2">
    <citation type="submission" date="2020-09" db="EMBL/GenBank/DDBJ databases">
        <authorList>
            <person name="Sun Q."/>
            <person name="Ohkuma M."/>
        </authorList>
    </citation>
    <scope>NUCLEOTIDE SEQUENCE</scope>
    <source>
        <strain evidence="5">JCM 31311</strain>
    </source>
</reference>
<keyword evidence="1" id="KW-0805">Transcription regulation</keyword>